<dbReference type="InterPro" id="IPR000210">
    <property type="entry name" value="BTB/POZ_dom"/>
</dbReference>
<reference evidence="3" key="1">
    <citation type="submission" date="2023-03" db="EMBL/GenBank/DDBJ databases">
        <title>Emydomyces testavorans Genome Sequence.</title>
        <authorList>
            <person name="Hoyer L."/>
        </authorList>
    </citation>
    <scope>NUCLEOTIDE SEQUENCE</scope>
    <source>
        <strain evidence="3">16-2883</strain>
    </source>
</reference>
<evidence type="ECO:0000256" key="1">
    <source>
        <dbReference type="SAM" id="MobiDB-lite"/>
    </source>
</evidence>
<keyword evidence="4" id="KW-1185">Reference proteome</keyword>
<proteinExistence type="predicted"/>
<accession>A0AAF0DFZ8</accession>
<protein>
    <recommendedName>
        <fullName evidence="2">BTB domain-containing protein</fullName>
    </recommendedName>
</protein>
<dbReference type="Pfam" id="PF00651">
    <property type="entry name" value="BTB"/>
    <property type="match status" value="1"/>
</dbReference>
<name>A0AAF0DFZ8_9EURO</name>
<dbReference type="Gene3D" id="3.30.710.10">
    <property type="entry name" value="Potassium Channel Kv1.1, Chain A"/>
    <property type="match status" value="1"/>
</dbReference>
<dbReference type="InterPro" id="IPR011333">
    <property type="entry name" value="SKP1/BTB/POZ_sf"/>
</dbReference>
<organism evidence="3 4">
    <name type="scientific">Emydomyces testavorans</name>
    <dbReference type="NCBI Taxonomy" id="2070801"/>
    <lineage>
        <taxon>Eukaryota</taxon>
        <taxon>Fungi</taxon>
        <taxon>Dikarya</taxon>
        <taxon>Ascomycota</taxon>
        <taxon>Pezizomycotina</taxon>
        <taxon>Eurotiomycetes</taxon>
        <taxon>Eurotiomycetidae</taxon>
        <taxon>Onygenales</taxon>
        <taxon>Nannizziopsiaceae</taxon>
        <taxon>Emydomyces</taxon>
    </lineage>
</organism>
<dbReference type="Proteomes" id="UP001219355">
    <property type="component" value="Chromosome 2"/>
</dbReference>
<dbReference type="SUPFAM" id="SSF54695">
    <property type="entry name" value="POZ domain"/>
    <property type="match status" value="1"/>
</dbReference>
<evidence type="ECO:0000313" key="4">
    <source>
        <dbReference type="Proteomes" id="UP001219355"/>
    </source>
</evidence>
<feature type="region of interest" description="Disordered" evidence="1">
    <location>
        <begin position="38"/>
        <end position="92"/>
    </location>
</feature>
<gene>
    <name evidence="3" type="ORF">PRK78_003324</name>
</gene>
<feature type="compositionally biased region" description="Polar residues" evidence="1">
    <location>
        <begin position="51"/>
        <end position="62"/>
    </location>
</feature>
<sequence>MDESFHVLDPEGDVLLILQSPDEEFAAWSEAAEAEKCTLGKDSEMQGNEKWLTNGTFDEQNYNEPGEEPEPNPSNPKEKSPETQETSGQGGVRLQVSSKHLRLASPLFRRMFSCGLQEAVKLQSGECVEIRMETWDADVVLILMNAIHGKIRNVPRTVSLETLAKIAVLVDYYECHEVVELCSEKWIDHLERNAPRSYSRDLMLWLCISWVFKTAYGFQAATRVAMEQSRGSILSLGLPIPPRVLAQLNQRREEALGGMITSLHELLKSFRESPGPCSFECSSMLLGALTKGMHARNLLDPQPVAPFTGHNITETVDSISKIPSPRWYNEDPSRYNSRPHKYGLEQHIEPITKNFRYGMKGLHLSDID</sequence>
<feature type="domain" description="BTB" evidence="2">
    <location>
        <begin position="91"/>
        <end position="188"/>
    </location>
</feature>
<dbReference type="EMBL" id="CP120628">
    <property type="protein sequence ID" value="WEW57857.1"/>
    <property type="molecule type" value="Genomic_DNA"/>
</dbReference>
<evidence type="ECO:0000313" key="3">
    <source>
        <dbReference type="EMBL" id="WEW57857.1"/>
    </source>
</evidence>
<evidence type="ECO:0000259" key="2">
    <source>
        <dbReference type="Pfam" id="PF00651"/>
    </source>
</evidence>
<dbReference type="AlphaFoldDB" id="A0AAF0DFZ8"/>